<feature type="transmembrane region" description="Helical" evidence="2">
    <location>
        <begin position="90"/>
        <end position="113"/>
    </location>
</feature>
<dbReference type="RefSeq" id="WP_125007068.1">
    <property type="nucleotide sequence ID" value="NZ_RQXT01000097.1"/>
</dbReference>
<evidence type="ECO:0000313" key="4">
    <source>
        <dbReference type="Proteomes" id="UP000273786"/>
    </source>
</evidence>
<evidence type="ECO:0000256" key="2">
    <source>
        <dbReference type="SAM" id="Phobius"/>
    </source>
</evidence>
<feature type="transmembrane region" description="Helical" evidence="2">
    <location>
        <begin position="332"/>
        <end position="355"/>
    </location>
</feature>
<dbReference type="Proteomes" id="UP000273786">
    <property type="component" value="Unassembled WGS sequence"/>
</dbReference>
<organism evidence="3 4">
    <name type="scientific">Mesorhizobium tamadayense</name>
    <dbReference type="NCBI Taxonomy" id="425306"/>
    <lineage>
        <taxon>Bacteria</taxon>
        <taxon>Pseudomonadati</taxon>
        <taxon>Pseudomonadota</taxon>
        <taxon>Alphaproteobacteria</taxon>
        <taxon>Hyphomicrobiales</taxon>
        <taxon>Phyllobacteriaceae</taxon>
        <taxon>Mesorhizobium</taxon>
    </lineage>
</organism>
<dbReference type="EMBL" id="RQXT01000097">
    <property type="protein sequence ID" value="RRH87775.1"/>
    <property type="molecule type" value="Genomic_DNA"/>
</dbReference>
<feature type="region of interest" description="Disordered" evidence="1">
    <location>
        <begin position="248"/>
        <end position="274"/>
    </location>
</feature>
<evidence type="ECO:0000256" key="1">
    <source>
        <dbReference type="SAM" id="MobiDB-lite"/>
    </source>
</evidence>
<sequence>MTTSKDPLVSDLLADAKLVASYGRYGVFKDSALFAAIGDAEKLDDATASQPAVVNLQTVLNDCSATVPFSTLAALRAGWLPGDMSRRTAIATYFLVALSVTMMIIIGKLTYVYNRGVSISTELQEIDNNDFSVRFGQSIRQVWATKKQLGSATARQASTTDLTLLKDAYYNSVDNLHSLDQRFSSLLVRAQGFMTQEAPFPIWGMQWAYCKLSASPTNPGAPPDFSNPRQMAINQFCGQQIALAKQDGGAQSTEPLKQSDFDCSQEKGSDKDQGATEVVNAISTAGQADDVSADFDEATRSLQCAGIITITPSSISTLTLQAKTLSEVLSPYALWILPALYGALGGIMFHMRMILNPLLPNPPLARLIHRIALGALAGMILAWFMAPGTKLGGEVTGIGFSLFTFAFLFGFSLDIFFTILDQFVSMSVAGIKKFGSLTVA</sequence>
<name>A0A3P3EN53_9HYPH</name>
<dbReference type="OrthoDB" id="7821692at2"/>
<feature type="transmembrane region" description="Helical" evidence="2">
    <location>
        <begin position="398"/>
        <end position="420"/>
    </location>
</feature>
<dbReference type="AlphaFoldDB" id="A0A3P3EN53"/>
<accession>A0A3P3EN53</accession>
<gene>
    <name evidence="3" type="ORF">EH240_35820</name>
</gene>
<keyword evidence="4" id="KW-1185">Reference proteome</keyword>
<comment type="caution">
    <text evidence="3">The sequence shown here is derived from an EMBL/GenBank/DDBJ whole genome shotgun (WGS) entry which is preliminary data.</text>
</comment>
<proteinExistence type="predicted"/>
<feature type="transmembrane region" description="Helical" evidence="2">
    <location>
        <begin position="367"/>
        <end position="386"/>
    </location>
</feature>
<keyword evidence="2" id="KW-0812">Transmembrane</keyword>
<reference evidence="3 4" key="1">
    <citation type="submission" date="2018-11" db="EMBL/GenBank/DDBJ databases">
        <title>the genome of Mesorhizobium tamadayense DSM 28320.</title>
        <authorList>
            <person name="Gao J."/>
        </authorList>
    </citation>
    <scope>NUCLEOTIDE SEQUENCE [LARGE SCALE GENOMIC DNA]</scope>
    <source>
        <strain evidence="3 4">DSM 28320</strain>
    </source>
</reference>
<keyword evidence="2" id="KW-1133">Transmembrane helix</keyword>
<feature type="compositionally biased region" description="Basic and acidic residues" evidence="1">
    <location>
        <begin position="257"/>
        <end position="274"/>
    </location>
</feature>
<protein>
    <submittedName>
        <fullName evidence="3">Uncharacterized protein</fullName>
    </submittedName>
</protein>
<keyword evidence="2" id="KW-0472">Membrane</keyword>
<evidence type="ECO:0000313" key="3">
    <source>
        <dbReference type="EMBL" id="RRH87775.1"/>
    </source>
</evidence>